<protein>
    <submittedName>
        <fullName evidence="1">Uncharacterized protein</fullName>
    </submittedName>
</protein>
<gene>
    <name evidence="1" type="ORF">DFA_01953</name>
</gene>
<organism evidence="1 2">
    <name type="scientific">Cavenderia fasciculata</name>
    <name type="common">Slime mold</name>
    <name type="synonym">Dictyostelium fasciculatum</name>
    <dbReference type="NCBI Taxonomy" id="261658"/>
    <lineage>
        <taxon>Eukaryota</taxon>
        <taxon>Amoebozoa</taxon>
        <taxon>Evosea</taxon>
        <taxon>Eumycetozoa</taxon>
        <taxon>Dictyostelia</taxon>
        <taxon>Acytosteliales</taxon>
        <taxon>Cavenderiaceae</taxon>
        <taxon>Cavenderia</taxon>
    </lineage>
</organism>
<dbReference type="KEGG" id="dfa:DFA_01953"/>
<dbReference type="GeneID" id="14873138"/>
<evidence type="ECO:0000313" key="2">
    <source>
        <dbReference type="Proteomes" id="UP000007797"/>
    </source>
</evidence>
<name>F4PR06_CACFS</name>
<sequence length="619" mass="71709">MMDSNNSNNSDNSIKLPIYLYGIVIKYLWEESESLKSSVSRHWILTSLSRVSKQYFEIVKLLNDKLIFDRLTLDQLKKDNQNDQIQHCSKQLLLNQLLIDLNKNNKKENNNNNNNDNNDNNNLTKYLIINIMSNDGLKEFKSLNVDGQMNLKRFIFEQLEWDDKKRKVALEEEASLKLKKFIYRPNVKEQVLTDRSKLLVQSIFNQIDTFNGVLEDIDYLISTDVGCQMPSLSRLHIMHDYRNSYGDRVWGEHLDNVVIAIGHQIEELSLVITPRIPVKEDYQEDDDNEEENEWDPDIIAVKISFSEYLSKLRKLCLGTVFDYTIDTEFFDNLTRNLPLLESLLLVEAKQPVLPRIFPPTSSQPIIDYLKRSHRLVEFGIETQECSLSLHNTKLLEFLLQDERSSHLQSIKLPVWYIVPIRRPINRLDLTLPNSSAKSRYVKLVNIPLPDDQQRKMIAESFSNVSNIIIRSTSDCSLFVDILNFNQNSTFKSIEFEFKKDSSQSTTNMIGFQQWNNLKEAIINHHNIGYLSVNIAGIGHQQLQHLDQEIQKHPSIINKSSWNLNVYDSKIIPFPPIPEPINTPIFNFPANLTFTSMGSGSGNSNNPNYTLPFIIPDQNN</sequence>
<proteinExistence type="predicted"/>
<keyword evidence="2" id="KW-1185">Reference proteome</keyword>
<accession>F4PR06</accession>
<dbReference type="AlphaFoldDB" id="F4PR06"/>
<evidence type="ECO:0000313" key="1">
    <source>
        <dbReference type="EMBL" id="EGG22063.1"/>
    </source>
</evidence>
<dbReference type="RefSeq" id="XP_004359914.1">
    <property type="nucleotide sequence ID" value="XM_004359857.1"/>
</dbReference>
<dbReference type="Proteomes" id="UP000007797">
    <property type="component" value="Unassembled WGS sequence"/>
</dbReference>
<dbReference type="EMBL" id="GL883010">
    <property type="protein sequence ID" value="EGG22063.1"/>
    <property type="molecule type" value="Genomic_DNA"/>
</dbReference>
<reference evidence="2" key="1">
    <citation type="journal article" date="2011" name="Genome Res.">
        <title>Phylogeny-wide analysis of social amoeba genomes highlights ancient origins for complex intercellular communication.</title>
        <authorList>
            <person name="Heidel A.J."/>
            <person name="Lawal H.M."/>
            <person name="Felder M."/>
            <person name="Schilde C."/>
            <person name="Helps N.R."/>
            <person name="Tunggal B."/>
            <person name="Rivero F."/>
            <person name="John U."/>
            <person name="Schleicher M."/>
            <person name="Eichinger L."/>
            <person name="Platzer M."/>
            <person name="Noegel A.A."/>
            <person name="Schaap P."/>
            <person name="Gloeckner G."/>
        </authorList>
    </citation>
    <scope>NUCLEOTIDE SEQUENCE [LARGE SCALE GENOMIC DNA]</scope>
    <source>
        <strain evidence="2">SH3</strain>
    </source>
</reference>